<dbReference type="CDD" id="cd06121">
    <property type="entry name" value="cupin_YML079wp"/>
    <property type="match status" value="1"/>
</dbReference>
<dbReference type="AlphaFoldDB" id="A0A5R9EEN9"/>
<dbReference type="InterPro" id="IPR039935">
    <property type="entry name" value="YML079W-like"/>
</dbReference>
<sequence>MQKKQTWIDYYNMEAHPEGGFFHQVLKSDETFERENQSPTALYTSIYFLLTDSNPSRFHRLTSDEIWYYHYGNPLTIHMITPEGEYQQVSLGTDIEKGQVLQAVVPKNTIFGSTVEEKDGYSLVGCMVSPGFKFEDFELFERQALLEQYPEHKEIITRLTTEEK</sequence>
<reference evidence="2 3" key="1">
    <citation type="submission" date="2019-05" db="EMBL/GenBank/DDBJ databases">
        <title>The metagenome of a microbial culture collection derived from dairy environment covers the genomic content of the human microbiome.</title>
        <authorList>
            <person name="Roder T."/>
            <person name="Wuthrich D."/>
            <person name="Sattari Z."/>
            <person name="Von Ah U."/>
            <person name="Bar C."/>
            <person name="Ronchi F."/>
            <person name="Macpherson A.J."/>
            <person name="Ganal-Vonarburg S.C."/>
            <person name="Bruggmann R."/>
            <person name="Vergeres G."/>
        </authorList>
    </citation>
    <scope>NUCLEOTIDE SEQUENCE [LARGE SCALE GENOMIC DNA]</scope>
    <source>
        <strain evidence="2 3">FAM 24227</strain>
    </source>
</reference>
<evidence type="ECO:0000313" key="2">
    <source>
        <dbReference type="EMBL" id="TLQ48754.1"/>
    </source>
</evidence>
<dbReference type="EMBL" id="VBSP01000008">
    <property type="protein sequence ID" value="TLQ48754.1"/>
    <property type="molecule type" value="Genomic_DNA"/>
</dbReference>
<dbReference type="Proteomes" id="UP000306420">
    <property type="component" value="Unassembled WGS sequence"/>
</dbReference>
<dbReference type="Pfam" id="PF06172">
    <property type="entry name" value="Cupin_5"/>
    <property type="match status" value="1"/>
</dbReference>
<dbReference type="InterPro" id="IPR009327">
    <property type="entry name" value="Cupin_DUF985"/>
</dbReference>
<dbReference type="SUPFAM" id="SSF51182">
    <property type="entry name" value="RmlC-like cupins"/>
    <property type="match status" value="1"/>
</dbReference>
<dbReference type="PANTHER" id="PTHR33387">
    <property type="entry name" value="RMLC-LIKE JELLY ROLL FOLD PROTEIN"/>
    <property type="match status" value="1"/>
</dbReference>
<dbReference type="Gene3D" id="2.60.120.10">
    <property type="entry name" value="Jelly Rolls"/>
    <property type="match status" value="1"/>
</dbReference>
<comment type="caution">
    <text evidence="2">The sequence shown here is derived from an EMBL/GenBank/DDBJ whole genome shotgun (WGS) entry which is preliminary data.</text>
</comment>
<feature type="domain" description="DUF985" evidence="1">
    <location>
        <begin position="5"/>
        <end position="140"/>
    </location>
</feature>
<dbReference type="OrthoDB" id="9798288at2"/>
<accession>A0A5R9EEN9</accession>
<organism evidence="2 3">
    <name type="scientific">Ruoffia tabacinasalis</name>
    <dbReference type="NCBI Taxonomy" id="87458"/>
    <lineage>
        <taxon>Bacteria</taxon>
        <taxon>Bacillati</taxon>
        <taxon>Bacillota</taxon>
        <taxon>Bacilli</taxon>
        <taxon>Lactobacillales</taxon>
        <taxon>Aerococcaceae</taxon>
        <taxon>Ruoffia</taxon>
    </lineage>
</organism>
<gene>
    <name evidence="2" type="ORF">FEZ33_03645</name>
</gene>
<dbReference type="InterPro" id="IPR011051">
    <property type="entry name" value="RmlC_Cupin_sf"/>
</dbReference>
<dbReference type="RefSeq" id="WP_138404042.1">
    <property type="nucleotide sequence ID" value="NZ_JBQKLU010000010.1"/>
</dbReference>
<name>A0A5R9EEN9_9LACT</name>
<protein>
    <submittedName>
        <fullName evidence="2">Cupin domain-containing protein</fullName>
    </submittedName>
</protein>
<dbReference type="InterPro" id="IPR014710">
    <property type="entry name" value="RmlC-like_jellyroll"/>
</dbReference>
<proteinExistence type="predicted"/>
<dbReference type="PANTHER" id="PTHR33387:SF3">
    <property type="entry name" value="DUF985 DOMAIN-CONTAINING PROTEIN"/>
    <property type="match status" value="1"/>
</dbReference>
<evidence type="ECO:0000313" key="3">
    <source>
        <dbReference type="Proteomes" id="UP000306420"/>
    </source>
</evidence>
<evidence type="ECO:0000259" key="1">
    <source>
        <dbReference type="Pfam" id="PF06172"/>
    </source>
</evidence>